<keyword evidence="7 11" id="KW-0067">ATP-binding</keyword>
<evidence type="ECO:0000256" key="6">
    <source>
        <dbReference type="ARBA" id="ARBA00022777"/>
    </source>
</evidence>
<feature type="domain" description="Histidine kinase" evidence="10">
    <location>
        <begin position="220"/>
        <end position="428"/>
    </location>
</feature>
<evidence type="ECO:0000256" key="5">
    <source>
        <dbReference type="ARBA" id="ARBA00022741"/>
    </source>
</evidence>
<dbReference type="EC" id="2.7.13.3" evidence="2"/>
<evidence type="ECO:0000256" key="8">
    <source>
        <dbReference type="ARBA" id="ARBA00023012"/>
    </source>
</evidence>
<evidence type="ECO:0000313" key="11">
    <source>
        <dbReference type="EMBL" id="MFC0271019.1"/>
    </source>
</evidence>
<keyword evidence="12" id="KW-1185">Reference proteome</keyword>
<dbReference type="EMBL" id="JBHLVO010000003">
    <property type="protein sequence ID" value="MFC0271019.1"/>
    <property type="molecule type" value="Genomic_DNA"/>
</dbReference>
<dbReference type="Pfam" id="PF00512">
    <property type="entry name" value="HisKA"/>
    <property type="match status" value="1"/>
</dbReference>
<dbReference type="PROSITE" id="PS50109">
    <property type="entry name" value="HIS_KIN"/>
    <property type="match status" value="1"/>
</dbReference>
<dbReference type="CDD" id="cd00082">
    <property type="entry name" value="HisKA"/>
    <property type="match status" value="1"/>
</dbReference>
<keyword evidence="8" id="KW-0902">Two-component regulatory system</keyword>
<evidence type="ECO:0000259" key="10">
    <source>
        <dbReference type="PROSITE" id="PS50109"/>
    </source>
</evidence>
<dbReference type="SMART" id="SM00387">
    <property type="entry name" value="HATPase_c"/>
    <property type="match status" value="1"/>
</dbReference>
<dbReference type="PANTHER" id="PTHR43065">
    <property type="entry name" value="SENSOR HISTIDINE KINASE"/>
    <property type="match status" value="1"/>
</dbReference>
<dbReference type="GO" id="GO:0005524">
    <property type="term" value="F:ATP binding"/>
    <property type="evidence" value="ECO:0007669"/>
    <property type="project" value="UniProtKB-KW"/>
</dbReference>
<keyword evidence="3" id="KW-0597">Phosphoprotein</keyword>
<name>A0ABV6GBR7_9BACI</name>
<dbReference type="Gene3D" id="1.10.287.130">
    <property type="match status" value="1"/>
</dbReference>
<dbReference type="InterPro" id="IPR036097">
    <property type="entry name" value="HisK_dim/P_sf"/>
</dbReference>
<dbReference type="Proteomes" id="UP001589854">
    <property type="component" value="Unassembled WGS sequence"/>
</dbReference>
<keyword evidence="5" id="KW-0547">Nucleotide-binding</keyword>
<feature type="transmembrane region" description="Helical" evidence="9">
    <location>
        <begin position="39"/>
        <end position="62"/>
    </location>
</feature>
<organism evidence="11 12">
    <name type="scientific">Metabacillus herbersteinensis</name>
    <dbReference type="NCBI Taxonomy" id="283816"/>
    <lineage>
        <taxon>Bacteria</taxon>
        <taxon>Bacillati</taxon>
        <taxon>Bacillota</taxon>
        <taxon>Bacilli</taxon>
        <taxon>Bacillales</taxon>
        <taxon>Bacillaceae</taxon>
        <taxon>Metabacillus</taxon>
    </lineage>
</organism>
<keyword evidence="9" id="KW-1133">Transmembrane helix</keyword>
<dbReference type="Pfam" id="PF02518">
    <property type="entry name" value="HATPase_c"/>
    <property type="match status" value="1"/>
</dbReference>
<evidence type="ECO:0000256" key="9">
    <source>
        <dbReference type="SAM" id="Phobius"/>
    </source>
</evidence>
<evidence type="ECO:0000256" key="4">
    <source>
        <dbReference type="ARBA" id="ARBA00022679"/>
    </source>
</evidence>
<protein>
    <recommendedName>
        <fullName evidence="2">histidine kinase</fullName>
        <ecNumber evidence="2">2.7.13.3</ecNumber>
    </recommendedName>
</protein>
<dbReference type="InterPro" id="IPR003661">
    <property type="entry name" value="HisK_dim/P_dom"/>
</dbReference>
<feature type="transmembrane region" description="Helical" evidence="9">
    <location>
        <begin position="74"/>
        <end position="99"/>
    </location>
</feature>
<dbReference type="InterPro" id="IPR004358">
    <property type="entry name" value="Sig_transdc_His_kin-like_C"/>
</dbReference>
<evidence type="ECO:0000256" key="2">
    <source>
        <dbReference type="ARBA" id="ARBA00012438"/>
    </source>
</evidence>
<dbReference type="PANTHER" id="PTHR43065:SF53">
    <property type="entry name" value="SPORULATION KINASE B"/>
    <property type="match status" value="1"/>
</dbReference>
<evidence type="ECO:0000256" key="7">
    <source>
        <dbReference type="ARBA" id="ARBA00022840"/>
    </source>
</evidence>
<dbReference type="InterPro" id="IPR036890">
    <property type="entry name" value="HATPase_C_sf"/>
</dbReference>
<feature type="transmembrane region" description="Helical" evidence="9">
    <location>
        <begin position="135"/>
        <end position="159"/>
    </location>
</feature>
<keyword evidence="9" id="KW-0472">Membrane</keyword>
<proteinExistence type="predicted"/>
<evidence type="ECO:0000313" key="12">
    <source>
        <dbReference type="Proteomes" id="UP001589854"/>
    </source>
</evidence>
<dbReference type="InterPro" id="IPR005467">
    <property type="entry name" value="His_kinase_dom"/>
</dbReference>
<dbReference type="SUPFAM" id="SSF47384">
    <property type="entry name" value="Homodimeric domain of signal transducing histidine kinase"/>
    <property type="match status" value="1"/>
</dbReference>
<comment type="catalytic activity">
    <reaction evidence="1">
        <text>ATP + protein L-histidine = ADP + protein N-phospho-L-histidine.</text>
        <dbReference type="EC" id="2.7.13.3"/>
    </reaction>
</comment>
<feature type="transmembrane region" description="Helical" evidence="9">
    <location>
        <begin position="171"/>
        <end position="192"/>
    </location>
</feature>
<reference evidence="11 12" key="1">
    <citation type="submission" date="2024-09" db="EMBL/GenBank/DDBJ databases">
        <authorList>
            <person name="Sun Q."/>
            <person name="Mori K."/>
        </authorList>
    </citation>
    <scope>NUCLEOTIDE SEQUENCE [LARGE SCALE GENOMIC DNA]</scope>
    <source>
        <strain evidence="11 12">CCM 7228</strain>
    </source>
</reference>
<feature type="transmembrane region" description="Helical" evidence="9">
    <location>
        <begin position="105"/>
        <end position="123"/>
    </location>
</feature>
<dbReference type="Gene3D" id="3.30.565.10">
    <property type="entry name" value="Histidine kinase-like ATPase, C-terminal domain"/>
    <property type="match status" value="1"/>
</dbReference>
<accession>A0ABV6GBR7</accession>
<dbReference type="SMART" id="SM00388">
    <property type="entry name" value="HisKA"/>
    <property type="match status" value="1"/>
</dbReference>
<evidence type="ECO:0000256" key="1">
    <source>
        <dbReference type="ARBA" id="ARBA00000085"/>
    </source>
</evidence>
<keyword evidence="9" id="KW-0812">Transmembrane</keyword>
<keyword evidence="6" id="KW-0418">Kinase</keyword>
<dbReference type="RefSeq" id="WP_378931629.1">
    <property type="nucleotide sequence ID" value="NZ_JBHLVO010000003.1"/>
</dbReference>
<evidence type="ECO:0000256" key="3">
    <source>
        <dbReference type="ARBA" id="ARBA00022553"/>
    </source>
</evidence>
<comment type="caution">
    <text evidence="11">The sequence shown here is derived from an EMBL/GenBank/DDBJ whole genome shotgun (WGS) entry which is preliminary data.</text>
</comment>
<dbReference type="InterPro" id="IPR003594">
    <property type="entry name" value="HATPase_dom"/>
</dbReference>
<gene>
    <name evidence="11" type="ORF">ACFFIX_06095</name>
</gene>
<feature type="transmembrane region" description="Helical" evidence="9">
    <location>
        <begin position="7"/>
        <end position="27"/>
    </location>
</feature>
<sequence>MALIKDLILQVTFILFPIFIYQSLWLNQSLSSVPKTNKLLIYFLSSVSAILCFTYPLNFFIVDDIPFTLFGIPLFISIVYGGYLTGTLVILTTFLFRLYGTDFEALSTLLIIPLYVIFPFLLVKKWSSFKKSQKFLWVILFGTIKTVLVIVGLIALNSLQMVAFTFEKHLWLDFAGGGAFLILILLLAVYATEYIKENAMLRTQIIKSEKLSIVSELAASVAHEVRNPLTVVRGFIQLIGDEDGYDHLKKKEYVKLVLTELDRAQEIITDYLNLARHQYFAKKKLNISIVLHEVANLMTSYANYKTVTISAEIEDNLHVYGDATRLKQVFINLVKNSIEAVPELDGNVVIKAYASHEVIRVKIIDNGIGMSPEQIVRLGEPYFTLKEKGTGLGLTVTFSIIEHHNGTIRFQSELTKGTSVTVSFPFFREEDSHQID</sequence>
<dbReference type="SUPFAM" id="SSF55874">
    <property type="entry name" value="ATPase domain of HSP90 chaperone/DNA topoisomerase II/histidine kinase"/>
    <property type="match status" value="1"/>
</dbReference>
<keyword evidence="4" id="KW-0808">Transferase</keyword>
<dbReference type="PRINTS" id="PR00344">
    <property type="entry name" value="BCTRLSENSOR"/>
</dbReference>